<feature type="transmembrane region" description="Helical" evidence="1">
    <location>
        <begin position="177"/>
        <end position="199"/>
    </location>
</feature>
<name>A0AAW0FST0_9APHY</name>
<comment type="caution">
    <text evidence="2">The sequence shown here is derived from an EMBL/GenBank/DDBJ whole genome shotgun (WGS) entry which is preliminary data.</text>
</comment>
<evidence type="ECO:0008006" key="4">
    <source>
        <dbReference type="Google" id="ProtNLM"/>
    </source>
</evidence>
<reference evidence="2 3" key="1">
    <citation type="submission" date="2022-09" db="EMBL/GenBank/DDBJ databases">
        <authorList>
            <person name="Palmer J.M."/>
        </authorList>
    </citation>
    <scope>NUCLEOTIDE SEQUENCE [LARGE SCALE GENOMIC DNA]</scope>
    <source>
        <strain evidence="2 3">DSM 7382</strain>
    </source>
</reference>
<feature type="transmembrane region" description="Helical" evidence="1">
    <location>
        <begin position="235"/>
        <end position="253"/>
    </location>
</feature>
<dbReference type="AlphaFoldDB" id="A0AAW0FST0"/>
<feature type="transmembrane region" description="Helical" evidence="1">
    <location>
        <begin position="104"/>
        <end position="122"/>
    </location>
</feature>
<evidence type="ECO:0000256" key="1">
    <source>
        <dbReference type="SAM" id="Phobius"/>
    </source>
</evidence>
<dbReference type="EMBL" id="JASBNA010000035">
    <property type="protein sequence ID" value="KAK7682604.1"/>
    <property type="molecule type" value="Genomic_DNA"/>
</dbReference>
<accession>A0AAW0FST0</accession>
<feature type="transmembrane region" description="Helical" evidence="1">
    <location>
        <begin position="72"/>
        <end position="92"/>
    </location>
</feature>
<organism evidence="2 3">
    <name type="scientific">Cerrena zonata</name>
    <dbReference type="NCBI Taxonomy" id="2478898"/>
    <lineage>
        <taxon>Eukaryota</taxon>
        <taxon>Fungi</taxon>
        <taxon>Dikarya</taxon>
        <taxon>Basidiomycota</taxon>
        <taxon>Agaricomycotina</taxon>
        <taxon>Agaricomycetes</taxon>
        <taxon>Polyporales</taxon>
        <taxon>Cerrenaceae</taxon>
        <taxon>Cerrena</taxon>
    </lineage>
</organism>
<proteinExistence type="predicted"/>
<protein>
    <recommendedName>
        <fullName evidence="4">G protein-coupled receptor</fullName>
    </recommendedName>
</protein>
<keyword evidence="1" id="KW-0472">Membrane</keyword>
<keyword evidence="1" id="KW-1133">Transmembrane helix</keyword>
<dbReference type="Proteomes" id="UP001385951">
    <property type="component" value="Unassembled WGS sequence"/>
</dbReference>
<gene>
    <name evidence="2" type="ORF">QCA50_014404</name>
</gene>
<sequence length="337" mass="37988">MEDNIHPSEFSLPSGVPRRDPTLTLYASYIAVIAMSAWTWDFLLSIPSEVEIFQERLSLSLRASPKLRFSDIVYILARLMTCANMMTAMMLAAEPYNCKVITRLSVVFASLAFPINSLLFFLRVRGVFFESRRLVIAFFALWLLLVGAFVQPLVLVITNMISSKFLCVVNVRPFGTFGFLSVAVFDTLIFLTISLKLTVIMRYMDRGWKARILAILRGGRGLGHASQALLQTGQLYYLASVSVTLACMIIMLAPKVPPVLQGCMIFPGLAIQNMMTCRVFRLLRLGLIEEHLEPISYSAQELNFRTQSPRTLDFARPGETESYSDVVVLTPIRRFDI</sequence>
<feature type="transmembrane region" description="Helical" evidence="1">
    <location>
        <begin position="134"/>
        <end position="157"/>
    </location>
</feature>
<keyword evidence="3" id="KW-1185">Reference proteome</keyword>
<evidence type="ECO:0000313" key="3">
    <source>
        <dbReference type="Proteomes" id="UP001385951"/>
    </source>
</evidence>
<keyword evidence="1" id="KW-0812">Transmembrane</keyword>
<evidence type="ECO:0000313" key="2">
    <source>
        <dbReference type="EMBL" id="KAK7682604.1"/>
    </source>
</evidence>
<feature type="transmembrane region" description="Helical" evidence="1">
    <location>
        <begin position="26"/>
        <end position="46"/>
    </location>
</feature>